<gene>
    <name evidence="21" type="ORF">TTRE_0000056801</name>
</gene>
<evidence type="ECO:0000256" key="9">
    <source>
        <dbReference type="ARBA" id="ARBA00022853"/>
    </source>
</evidence>
<feature type="region of interest" description="Disordered" evidence="16">
    <location>
        <begin position="1077"/>
        <end position="1102"/>
    </location>
</feature>
<keyword evidence="8" id="KW-0862">Zinc</keyword>
<reference evidence="21" key="1">
    <citation type="submission" date="2014-01" db="EMBL/GenBank/DDBJ databases">
        <authorList>
            <person name="Aslett M."/>
        </authorList>
    </citation>
    <scope>NUCLEOTIDE SEQUENCE</scope>
</reference>
<dbReference type="Pfam" id="PF02375">
    <property type="entry name" value="JmjN"/>
    <property type="match status" value="1"/>
</dbReference>
<dbReference type="GO" id="GO:0034647">
    <property type="term" value="F:histone H3K4me/H3K4me2/H3K4me3 demethylase activity"/>
    <property type="evidence" value="ECO:0007669"/>
    <property type="project" value="UniProtKB-EC"/>
</dbReference>
<sequence>MTSPQLSFTKPPVAPVVFPTAAEFSNPFSYFRSLKLRYEKFGIVKIVPPEGWNPQPRANNLHLSFVPRLQKLNELNAMIRGGDLFMNDLTNFWKLRGVDLRVPLVEGHFVDLYALYKLVMQRGGFEACCAQHKWSELSRLLEYKGVRAVPLKSHYERILLPFEIVESEKAKKKESLPIDTEAKTEDKGKEEELQSVVPGEEHCPEGEATEEGATVGDEPLAEEHLRKRPARAEIVTGKKIQKTDRIGAKMRGEKRRKTVQVDDIVCSVCGGGDCEDRLLLCEACPYAYHTFCLVPPLSDIPYGVWFCPRCIQLEYVKALDWSGFELDTRQYTIEEFKQEVDEFKARHFAYEVCLYHRNVSADEVEKEFWRLVCNPNGNVIVKYAADLSTSEVGSGFPQRDDPALTPDQLVLQMAFGFVGPLPLKYARSPWNLNNLACSPESALSFIDKEILRIKVPSMHIGSCFSTFCWHIEDHWAYSINYLHWGEPRTWYGVSSMEATKFETAMKDLAPKLFKEHPNVLHHLITLINPTLLMNRGVNIYTVMQESGQFVLTFPRAYHAGFNHGLNCAEAVNLFPADWISTGRECIANYKESRRTCVFSHDELVCRMADCEGLALEMRRELFCDLNTMINLERKLRSITKDHPVNERCIIENIGDDKRRCEICRTTVFLSCVECHCARKDRTLCLEHVKGVCLLAPCGDCTFKYRFTMEQLDLLRAKVRDDQDGFYDWFLKADELLKRGYNQRDLTVDEVAKLIAAAENNGYTQAAPFDKLRRTKEEHDRWENLAIRMLARLSSSNDITRARKDRRQEGLLSLQEVEDFCRLLDACPCKIRDRDELKALVADVSTLQKNLAEAQQLMTRKCNAITEADVQYAKEVLDRSKAFNLRLSGLRELQQNLQFSVWLKHAQTALRSNLCEPLPTIEELDTIIEEGKALNMEEKTKGTLDRLEQRRGDYAAEALLSCDRKMTADTFAAKAREIYQVPVADSLVLKVVQIAIEAESVNSEVRRVMEQGTHLAGLKELWTRIQLLPPVFLFPLHLDQTVLKRLELLTASLTNLFVGKTKSSCTLLQRFLHESDNVQEVEKDEEPETKAVVPKPTAVPEQLGSPAAQAEVLPTLSAPAEPTAAAAAAPMQWFDHWKGLENFTTVDQLRKALEEAKLRRFEELNKTRKMWKSLHEAAKRESTYGKSGQKICICKQACGSELFASDQLVICWLCLAPYHIDCIVKMQCSSGLNELGIFLCPYCCRTTRPTEAQIDRFRSKQNSGAKDPLTFEIFLFKHLSYEAKTCYADVECICRTMDIAYGITNTFVVLAEDVLVRTLMCEIEVGNAKKIIDLAKSKFNCFCTAPIEKMTENLKRNISAIDEKKNGEP</sequence>
<proteinExistence type="inferred from homology"/>
<dbReference type="Gene3D" id="3.30.40.10">
    <property type="entry name" value="Zinc/RING finger domain, C3HC4 (zinc finger)"/>
    <property type="match status" value="1"/>
</dbReference>
<keyword evidence="7 15" id="KW-0863">Zinc-finger</keyword>
<dbReference type="Gene3D" id="2.60.120.650">
    <property type="entry name" value="Cupin"/>
    <property type="match status" value="2"/>
</dbReference>
<dbReference type="Proteomes" id="UP000030665">
    <property type="component" value="Unassembled WGS sequence"/>
</dbReference>
<evidence type="ECO:0000256" key="6">
    <source>
        <dbReference type="ARBA" id="ARBA00022737"/>
    </source>
</evidence>
<evidence type="ECO:0000313" key="22">
    <source>
        <dbReference type="Proteomes" id="UP000030665"/>
    </source>
</evidence>
<dbReference type="InterPro" id="IPR003349">
    <property type="entry name" value="JmjN"/>
</dbReference>
<keyword evidence="12" id="KW-0408">Iron</keyword>
<feature type="compositionally biased region" description="Basic and acidic residues" evidence="16">
    <location>
        <begin position="173"/>
        <end position="192"/>
    </location>
</feature>
<dbReference type="PROSITE" id="PS01359">
    <property type="entry name" value="ZF_PHD_1"/>
    <property type="match status" value="1"/>
</dbReference>
<dbReference type="SUPFAM" id="SSF46774">
    <property type="entry name" value="ARID-like"/>
    <property type="match status" value="1"/>
</dbReference>
<feature type="region of interest" description="Disordered" evidence="16">
    <location>
        <begin position="173"/>
        <end position="216"/>
    </location>
</feature>
<comment type="catalytic activity">
    <reaction evidence="14">
        <text>N(6),N(6),N(6)-trimethyl-L-lysyl(4)-[histone H3] + 3 2-oxoglutarate + 3 O2 = L-lysyl(4)-[histone H3] + 3 formaldehyde + 3 succinate + 3 CO2</text>
        <dbReference type="Rhea" id="RHEA:60208"/>
        <dbReference type="Rhea" id="RHEA-COMP:15537"/>
        <dbReference type="Rhea" id="RHEA-COMP:15547"/>
        <dbReference type="ChEBI" id="CHEBI:15379"/>
        <dbReference type="ChEBI" id="CHEBI:16526"/>
        <dbReference type="ChEBI" id="CHEBI:16810"/>
        <dbReference type="ChEBI" id="CHEBI:16842"/>
        <dbReference type="ChEBI" id="CHEBI:29969"/>
        <dbReference type="ChEBI" id="CHEBI:30031"/>
        <dbReference type="ChEBI" id="CHEBI:61961"/>
        <dbReference type="EC" id="1.14.11.67"/>
    </reaction>
</comment>
<dbReference type="CDD" id="cd15515">
    <property type="entry name" value="PHD1_KDM5A_like"/>
    <property type="match status" value="1"/>
</dbReference>
<keyword evidence="6" id="KW-0677">Repeat</keyword>
<keyword evidence="11" id="KW-0560">Oxidoreductase</keyword>
<dbReference type="PANTHER" id="PTHR10694:SF33">
    <property type="entry name" value="LYSINE-SPECIFIC DEMETHYLASE 5"/>
    <property type="match status" value="1"/>
</dbReference>
<evidence type="ECO:0000256" key="15">
    <source>
        <dbReference type="PROSITE-ProRule" id="PRU00146"/>
    </source>
</evidence>
<dbReference type="Pfam" id="PF21323">
    <property type="entry name" value="KDM5_C-hel"/>
    <property type="match status" value="1"/>
</dbReference>
<dbReference type="InterPro" id="IPR001606">
    <property type="entry name" value="ARID_dom"/>
</dbReference>
<evidence type="ECO:0000256" key="1">
    <source>
        <dbReference type="ARBA" id="ARBA00001954"/>
    </source>
</evidence>
<evidence type="ECO:0000256" key="16">
    <source>
        <dbReference type="SAM" id="MobiDB-lite"/>
    </source>
</evidence>
<keyword evidence="21" id="KW-0808">Transferase</keyword>
<name>A0A077YX30_TRITR</name>
<comment type="cofactor">
    <cofactor evidence="1">
        <name>Fe(2+)</name>
        <dbReference type="ChEBI" id="CHEBI:29033"/>
    </cofactor>
</comment>
<feature type="compositionally biased region" description="Acidic residues" evidence="16">
    <location>
        <begin position="1077"/>
        <end position="1086"/>
    </location>
</feature>
<dbReference type="GO" id="GO:0008168">
    <property type="term" value="F:methyltransferase activity"/>
    <property type="evidence" value="ECO:0007669"/>
    <property type="project" value="UniProtKB-KW"/>
</dbReference>
<protein>
    <recommendedName>
        <fullName evidence="4">[histone H3]-trimethyl-L-lysine(4) demethylase</fullName>
        <ecNumber evidence="4">1.14.11.67</ecNumber>
    </recommendedName>
</protein>
<evidence type="ECO:0000256" key="12">
    <source>
        <dbReference type="ARBA" id="ARBA00023004"/>
    </source>
</evidence>
<evidence type="ECO:0000256" key="4">
    <source>
        <dbReference type="ARBA" id="ARBA00012902"/>
    </source>
</evidence>
<accession>A0A077YX30</accession>
<dbReference type="GO" id="GO:0000785">
    <property type="term" value="C:chromatin"/>
    <property type="evidence" value="ECO:0007669"/>
    <property type="project" value="TreeGrafter"/>
</dbReference>
<dbReference type="SMART" id="SM00545">
    <property type="entry name" value="JmjN"/>
    <property type="match status" value="1"/>
</dbReference>
<dbReference type="Pfam" id="PF00628">
    <property type="entry name" value="PHD"/>
    <property type="match status" value="1"/>
</dbReference>
<dbReference type="PROSITE" id="PS50016">
    <property type="entry name" value="ZF_PHD_2"/>
    <property type="match status" value="1"/>
</dbReference>
<dbReference type="InterPro" id="IPR011011">
    <property type="entry name" value="Znf_FYVE_PHD"/>
</dbReference>
<evidence type="ECO:0000259" key="17">
    <source>
        <dbReference type="PROSITE" id="PS50016"/>
    </source>
</evidence>
<evidence type="ECO:0000256" key="14">
    <source>
        <dbReference type="ARBA" id="ARBA00048734"/>
    </source>
</evidence>
<keyword evidence="13" id="KW-0539">Nucleus</keyword>
<dbReference type="InterPro" id="IPR036431">
    <property type="entry name" value="ARID_dom_sf"/>
</dbReference>
<dbReference type="InterPro" id="IPR019786">
    <property type="entry name" value="Zinc_finger_PHD-type_CS"/>
</dbReference>
<dbReference type="SUPFAM" id="SSF57903">
    <property type="entry name" value="FYVE/PHD zinc finger"/>
    <property type="match status" value="1"/>
</dbReference>
<dbReference type="SMART" id="SM01014">
    <property type="entry name" value="ARID"/>
    <property type="match status" value="1"/>
</dbReference>
<feature type="domain" description="ARID" evidence="18">
    <location>
        <begin position="79"/>
        <end position="167"/>
    </location>
</feature>
<dbReference type="GO" id="GO:0006355">
    <property type="term" value="P:regulation of DNA-templated transcription"/>
    <property type="evidence" value="ECO:0007669"/>
    <property type="project" value="TreeGrafter"/>
</dbReference>
<dbReference type="Pfam" id="PF01388">
    <property type="entry name" value="ARID"/>
    <property type="match status" value="1"/>
</dbReference>
<evidence type="ECO:0000256" key="7">
    <source>
        <dbReference type="ARBA" id="ARBA00022771"/>
    </source>
</evidence>
<organism evidence="21 22">
    <name type="scientific">Trichuris trichiura</name>
    <name type="common">Whipworm</name>
    <name type="synonym">Trichocephalus trichiurus</name>
    <dbReference type="NCBI Taxonomy" id="36087"/>
    <lineage>
        <taxon>Eukaryota</taxon>
        <taxon>Metazoa</taxon>
        <taxon>Ecdysozoa</taxon>
        <taxon>Nematoda</taxon>
        <taxon>Enoplea</taxon>
        <taxon>Dorylaimia</taxon>
        <taxon>Trichinellida</taxon>
        <taxon>Trichuridae</taxon>
        <taxon>Trichuris</taxon>
    </lineage>
</organism>
<evidence type="ECO:0000256" key="10">
    <source>
        <dbReference type="ARBA" id="ARBA00022964"/>
    </source>
</evidence>
<dbReference type="SUPFAM" id="SSF51197">
    <property type="entry name" value="Clavaminate synthase-like"/>
    <property type="match status" value="1"/>
</dbReference>
<evidence type="ECO:0000256" key="11">
    <source>
        <dbReference type="ARBA" id="ARBA00023002"/>
    </source>
</evidence>
<dbReference type="GO" id="GO:0003677">
    <property type="term" value="F:DNA binding"/>
    <property type="evidence" value="ECO:0007669"/>
    <property type="project" value="InterPro"/>
</dbReference>
<dbReference type="PROSITE" id="PS51183">
    <property type="entry name" value="JMJN"/>
    <property type="match status" value="1"/>
</dbReference>
<dbReference type="GO" id="GO:0005634">
    <property type="term" value="C:nucleus"/>
    <property type="evidence" value="ECO:0007669"/>
    <property type="project" value="UniProtKB-SubCell"/>
</dbReference>
<dbReference type="InterPro" id="IPR003347">
    <property type="entry name" value="JmjC_dom"/>
</dbReference>
<evidence type="ECO:0000256" key="2">
    <source>
        <dbReference type="ARBA" id="ARBA00004123"/>
    </source>
</evidence>
<dbReference type="Pfam" id="PF08429">
    <property type="entry name" value="PLU-1"/>
    <property type="match status" value="1"/>
</dbReference>
<evidence type="ECO:0000259" key="18">
    <source>
        <dbReference type="PROSITE" id="PS51011"/>
    </source>
</evidence>
<dbReference type="InterPro" id="IPR013083">
    <property type="entry name" value="Znf_RING/FYVE/PHD"/>
</dbReference>
<comment type="subcellular location">
    <subcellularLocation>
        <location evidence="2">Nucleus</location>
    </subcellularLocation>
</comment>
<feature type="domain" description="JmjN" evidence="19">
    <location>
        <begin position="14"/>
        <end position="55"/>
    </location>
</feature>
<dbReference type="InterPro" id="IPR013637">
    <property type="entry name" value="Lys_sp_deMease-like_dom"/>
</dbReference>
<evidence type="ECO:0000259" key="20">
    <source>
        <dbReference type="PROSITE" id="PS51184"/>
    </source>
</evidence>
<keyword evidence="21" id="KW-0489">Methyltransferase</keyword>
<feature type="domain" description="JmjC" evidence="20">
    <location>
        <begin position="424"/>
        <end position="590"/>
    </location>
</feature>
<dbReference type="Pfam" id="PF02373">
    <property type="entry name" value="JmjC"/>
    <property type="match status" value="1"/>
</dbReference>
<dbReference type="InterPro" id="IPR048615">
    <property type="entry name" value="KDM5_C-hel"/>
</dbReference>
<evidence type="ECO:0000313" key="21">
    <source>
        <dbReference type="EMBL" id="CDW52309.1"/>
    </source>
</evidence>
<dbReference type="GO" id="GO:0032259">
    <property type="term" value="P:methylation"/>
    <property type="evidence" value="ECO:0007669"/>
    <property type="project" value="UniProtKB-KW"/>
</dbReference>
<dbReference type="STRING" id="36087.A0A077YX30"/>
<dbReference type="PROSITE" id="PS51184">
    <property type="entry name" value="JMJC"/>
    <property type="match status" value="1"/>
</dbReference>
<keyword evidence="5" id="KW-0479">Metal-binding</keyword>
<feature type="domain" description="PHD-type" evidence="17">
    <location>
        <begin position="263"/>
        <end position="313"/>
    </location>
</feature>
<dbReference type="InterPro" id="IPR019787">
    <property type="entry name" value="Znf_PHD-finger"/>
</dbReference>
<dbReference type="SMART" id="SM00501">
    <property type="entry name" value="BRIGHT"/>
    <property type="match status" value="1"/>
</dbReference>
<dbReference type="PROSITE" id="PS51011">
    <property type="entry name" value="ARID"/>
    <property type="match status" value="1"/>
</dbReference>
<dbReference type="SMART" id="SM00558">
    <property type="entry name" value="JmjC"/>
    <property type="match status" value="1"/>
</dbReference>
<keyword evidence="22" id="KW-1185">Reference proteome</keyword>
<keyword evidence="9" id="KW-0156">Chromatin regulator</keyword>
<dbReference type="Pfam" id="PF02928">
    <property type="entry name" value="zf-C5HC2"/>
    <property type="match status" value="1"/>
</dbReference>
<evidence type="ECO:0000256" key="8">
    <source>
        <dbReference type="ARBA" id="ARBA00022833"/>
    </source>
</evidence>
<dbReference type="EMBL" id="HG805819">
    <property type="protein sequence ID" value="CDW52309.1"/>
    <property type="molecule type" value="Genomic_DNA"/>
</dbReference>
<dbReference type="Gene3D" id="1.10.150.60">
    <property type="entry name" value="ARID DNA-binding domain"/>
    <property type="match status" value="1"/>
</dbReference>
<evidence type="ECO:0000256" key="3">
    <source>
        <dbReference type="ARBA" id="ARBA00006801"/>
    </source>
</evidence>
<evidence type="ECO:0000256" key="5">
    <source>
        <dbReference type="ARBA" id="ARBA00022723"/>
    </source>
</evidence>
<keyword evidence="10" id="KW-0223">Dioxygenase</keyword>
<dbReference type="InterPro" id="IPR004198">
    <property type="entry name" value="Znf_C5HC2"/>
</dbReference>
<evidence type="ECO:0000256" key="13">
    <source>
        <dbReference type="ARBA" id="ARBA00023242"/>
    </source>
</evidence>
<dbReference type="GO" id="GO:0008270">
    <property type="term" value="F:zinc ion binding"/>
    <property type="evidence" value="ECO:0007669"/>
    <property type="project" value="UniProtKB-KW"/>
</dbReference>
<reference evidence="21" key="2">
    <citation type="submission" date="2014-03" db="EMBL/GenBank/DDBJ databases">
        <title>The whipworm genome and dual-species transcriptomics of an intimate host-pathogen interaction.</title>
        <authorList>
            <person name="Foth B.J."/>
            <person name="Tsai I.J."/>
            <person name="Reid A.J."/>
            <person name="Bancroft A.J."/>
            <person name="Nichol S."/>
            <person name="Tracey A."/>
            <person name="Holroyd N."/>
            <person name="Cotton J.A."/>
            <person name="Stanley E.J."/>
            <person name="Zarowiecki M."/>
            <person name="Liu J.Z."/>
            <person name="Huckvale T."/>
            <person name="Cooper P.J."/>
            <person name="Grencis R.K."/>
            <person name="Berriman M."/>
        </authorList>
    </citation>
    <scope>NUCLEOTIDE SEQUENCE [LARGE SCALE GENOMIC DNA]</scope>
</reference>
<dbReference type="InterPro" id="IPR001965">
    <property type="entry name" value="Znf_PHD"/>
</dbReference>
<dbReference type="EC" id="1.14.11.67" evidence="4"/>
<dbReference type="PANTHER" id="PTHR10694">
    <property type="entry name" value="LYSINE-SPECIFIC DEMETHYLASE"/>
    <property type="match status" value="1"/>
</dbReference>
<dbReference type="AlphaFoldDB" id="A0A077YX30"/>
<comment type="similarity">
    <text evidence="3">Belongs to the JARID1 histone demethylase family.</text>
</comment>
<evidence type="ECO:0000259" key="19">
    <source>
        <dbReference type="PROSITE" id="PS51183"/>
    </source>
</evidence>
<dbReference type="OrthoDB" id="9547406at2759"/>
<dbReference type="SMART" id="SM00249">
    <property type="entry name" value="PHD"/>
    <property type="match status" value="2"/>
</dbReference>